<keyword evidence="2" id="KW-0813">Transport</keyword>
<feature type="transmembrane region" description="Helical" evidence="8">
    <location>
        <begin position="57"/>
        <end position="78"/>
    </location>
</feature>
<dbReference type="EMBL" id="FNSO01000004">
    <property type="protein sequence ID" value="SED11452.1"/>
    <property type="molecule type" value="Genomic_DNA"/>
</dbReference>
<organism evidence="9 10">
    <name type="scientific">Amycolatopsis tolypomycina</name>
    <dbReference type="NCBI Taxonomy" id="208445"/>
    <lineage>
        <taxon>Bacteria</taxon>
        <taxon>Bacillati</taxon>
        <taxon>Actinomycetota</taxon>
        <taxon>Actinomycetes</taxon>
        <taxon>Pseudonocardiales</taxon>
        <taxon>Pseudonocardiaceae</taxon>
        <taxon>Amycolatopsis</taxon>
    </lineage>
</organism>
<evidence type="ECO:0000256" key="5">
    <source>
        <dbReference type="ARBA" id="ARBA00022989"/>
    </source>
</evidence>
<sequence>MAYLLLAAAVLCGVAGTVLVKLSRGFRRWRPALGSLVAYTGATVLLARLLEVLPVGVVYAVWSGVAAVVLLIIDRVFFGERLTWRHALGAGLVVSGIALVHVGGAL</sequence>
<evidence type="ECO:0000256" key="7">
    <source>
        <dbReference type="RuleBase" id="RU003942"/>
    </source>
</evidence>
<dbReference type="InterPro" id="IPR037185">
    <property type="entry name" value="EmrE-like"/>
</dbReference>
<protein>
    <submittedName>
        <fullName evidence="9">Small multidrug resistance pump</fullName>
    </submittedName>
</protein>
<feature type="transmembrane region" description="Helical" evidence="8">
    <location>
        <begin position="32"/>
        <end position="50"/>
    </location>
</feature>
<gene>
    <name evidence="9" type="ORF">SAMN04489727_6475</name>
</gene>
<dbReference type="STRING" id="208445.SAMN04489727_6475"/>
<dbReference type="Proteomes" id="UP000199622">
    <property type="component" value="Unassembled WGS sequence"/>
</dbReference>
<dbReference type="AlphaFoldDB" id="A0A1H4Y0C5"/>
<dbReference type="InterPro" id="IPR000390">
    <property type="entry name" value="Small_drug/metabolite_transptr"/>
</dbReference>
<evidence type="ECO:0000256" key="2">
    <source>
        <dbReference type="ARBA" id="ARBA00022448"/>
    </source>
</evidence>
<dbReference type="GO" id="GO:0005886">
    <property type="term" value="C:plasma membrane"/>
    <property type="evidence" value="ECO:0007669"/>
    <property type="project" value="UniProtKB-SubCell"/>
</dbReference>
<keyword evidence="3" id="KW-1003">Cell membrane</keyword>
<dbReference type="InterPro" id="IPR045324">
    <property type="entry name" value="Small_multidrug_res"/>
</dbReference>
<name>A0A1H4Y0C5_9PSEU</name>
<evidence type="ECO:0000256" key="4">
    <source>
        <dbReference type="ARBA" id="ARBA00022692"/>
    </source>
</evidence>
<evidence type="ECO:0000256" key="3">
    <source>
        <dbReference type="ARBA" id="ARBA00022475"/>
    </source>
</evidence>
<dbReference type="GO" id="GO:0022857">
    <property type="term" value="F:transmembrane transporter activity"/>
    <property type="evidence" value="ECO:0007669"/>
    <property type="project" value="InterPro"/>
</dbReference>
<dbReference type="Gene3D" id="1.10.3730.20">
    <property type="match status" value="1"/>
</dbReference>
<keyword evidence="6 8" id="KW-0472">Membrane</keyword>
<accession>A0A1H4Y0C5</accession>
<evidence type="ECO:0000256" key="8">
    <source>
        <dbReference type="SAM" id="Phobius"/>
    </source>
</evidence>
<proteinExistence type="inferred from homology"/>
<comment type="subcellular location">
    <subcellularLocation>
        <location evidence="1 7">Cell membrane</location>
        <topology evidence="1 7">Multi-pass membrane protein</topology>
    </subcellularLocation>
</comment>
<keyword evidence="4 7" id="KW-0812">Transmembrane</keyword>
<evidence type="ECO:0000313" key="9">
    <source>
        <dbReference type="EMBL" id="SED11452.1"/>
    </source>
</evidence>
<keyword evidence="5 8" id="KW-1133">Transmembrane helix</keyword>
<feature type="transmembrane region" description="Helical" evidence="8">
    <location>
        <begin position="84"/>
        <end position="104"/>
    </location>
</feature>
<evidence type="ECO:0000313" key="10">
    <source>
        <dbReference type="Proteomes" id="UP000199622"/>
    </source>
</evidence>
<dbReference type="PANTHER" id="PTHR30561">
    <property type="entry name" value="SMR FAMILY PROTON-DEPENDENT DRUG EFFLUX TRANSPORTER SUGE"/>
    <property type="match status" value="1"/>
</dbReference>
<dbReference type="PANTHER" id="PTHR30561:SF1">
    <property type="entry name" value="MULTIDRUG TRANSPORTER EMRE"/>
    <property type="match status" value="1"/>
</dbReference>
<dbReference type="Pfam" id="PF00893">
    <property type="entry name" value="Multi_Drug_Res"/>
    <property type="match status" value="1"/>
</dbReference>
<evidence type="ECO:0000256" key="1">
    <source>
        <dbReference type="ARBA" id="ARBA00004651"/>
    </source>
</evidence>
<reference evidence="10" key="1">
    <citation type="submission" date="2016-10" db="EMBL/GenBank/DDBJ databases">
        <authorList>
            <person name="Varghese N."/>
            <person name="Submissions S."/>
        </authorList>
    </citation>
    <scope>NUCLEOTIDE SEQUENCE [LARGE SCALE GENOMIC DNA]</scope>
    <source>
        <strain evidence="10">DSM 44544</strain>
    </source>
</reference>
<evidence type="ECO:0000256" key="6">
    <source>
        <dbReference type="ARBA" id="ARBA00023136"/>
    </source>
</evidence>
<dbReference type="SUPFAM" id="SSF103481">
    <property type="entry name" value="Multidrug resistance efflux transporter EmrE"/>
    <property type="match status" value="1"/>
</dbReference>
<comment type="similarity">
    <text evidence="7">Belongs to the drug/metabolite transporter (DMT) superfamily. Small multidrug resistance (SMR) (TC 2.A.7.1) family.</text>
</comment>
<keyword evidence="10" id="KW-1185">Reference proteome</keyword>